<keyword evidence="7" id="KW-1185">Reference proteome</keyword>
<dbReference type="RefSeq" id="WP_209556036.1">
    <property type="nucleotide sequence ID" value="NZ_JAEDXU010000001.1"/>
</dbReference>
<proteinExistence type="inferred from homology"/>
<feature type="domain" description="NlpC/P60" evidence="5">
    <location>
        <begin position="7"/>
        <end position="147"/>
    </location>
</feature>
<evidence type="ECO:0000256" key="4">
    <source>
        <dbReference type="ARBA" id="ARBA00022807"/>
    </source>
</evidence>
<dbReference type="Gene3D" id="3.90.1720.10">
    <property type="entry name" value="endopeptidase domain like (from Nostoc punctiforme)"/>
    <property type="match status" value="1"/>
</dbReference>
<dbReference type="Pfam" id="PF16775">
    <property type="entry name" value="ZoocinA_TRD"/>
    <property type="match status" value="1"/>
</dbReference>
<dbReference type="InterPro" id="IPR000064">
    <property type="entry name" value="NLP_P60_dom"/>
</dbReference>
<keyword evidence="2" id="KW-0645">Protease</keyword>
<keyword evidence="3" id="KW-0378">Hydrolase</keyword>
<comment type="similarity">
    <text evidence="1">Belongs to the peptidase C40 family.</text>
</comment>
<gene>
    <name evidence="6" type="ORF">I6N96_03160</name>
</gene>
<sequence length="272" mass="29974">MADIESSIKIMNDLKAIPAYYDMGDRYGNDADRDGRIEYDCSSAVSKALGLSLTNTTESLKTALPSIGYNLIHDAVDGTFDAKRGDVVIWGPRDGSGSWGAFGHVMIMTDANSMIHCNSGNDGVTIDNYNLWWVYNDKPRESVYRLSGSPDNTVNESKPAQPSGKNKVYQVDDLQYVNGIWQVRCNDLVPVEFDWTDNGIACADITLTDKNGNTLANQTTQKGSHFIIEESSISSIGKGAYGSGSYYWIPVQFKTGGRVWLSTWDVQHLIRG</sequence>
<dbReference type="InterPro" id="IPR031898">
    <property type="entry name" value="ZoocinA_TRD"/>
</dbReference>
<evidence type="ECO:0000256" key="2">
    <source>
        <dbReference type="ARBA" id="ARBA00022670"/>
    </source>
</evidence>
<comment type="caution">
    <text evidence="6">The sequence shown here is derived from an EMBL/GenBank/DDBJ whole genome shotgun (WGS) entry which is preliminary data.</text>
</comment>
<reference evidence="6 7" key="1">
    <citation type="submission" date="2020-12" db="EMBL/GenBank/DDBJ databases">
        <title>Vagococcus allomyrinae sp. nov. and Enterococcus lavae sp. nov., isolated from the larvae of Allomyrina dichotoma.</title>
        <authorList>
            <person name="Lee S.D."/>
        </authorList>
    </citation>
    <scope>NUCLEOTIDE SEQUENCE [LARGE SCALE GENOMIC DNA]</scope>
    <source>
        <strain evidence="6 7">BWM-S5</strain>
    </source>
</reference>
<evidence type="ECO:0000259" key="5">
    <source>
        <dbReference type="PROSITE" id="PS51935"/>
    </source>
</evidence>
<dbReference type="Proteomes" id="UP000673375">
    <property type="component" value="Unassembled WGS sequence"/>
</dbReference>
<protein>
    <recommendedName>
        <fullName evidence="5">NlpC/P60 domain-containing protein</fullName>
    </recommendedName>
</protein>
<evidence type="ECO:0000313" key="7">
    <source>
        <dbReference type="Proteomes" id="UP000673375"/>
    </source>
</evidence>
<dbReference type="InterPro" id="IPR038765">
    <property type="entry name" value="Papain-like_cys_pep_sf"/>
</dbReference>
<dbReference type="SUPFAM" id="SSF54001">
    <property type="entry name" value="Cysteine proteinases"/>
    <property type="match status" value="1"/>
</dbReference>
<name>A0ABS4CH27_9ENTE</name>
<dbReference type="InterPro" id="IPR008044">
    <property type="entry name" value="Phage_lysin"/>
</dbReference>
<keyword evidence="4" id="KW-0788">Thiol protease</keyword>
<organism evidence="6 7">
    <name type="scientific">Enterococcus larvae</name>
    <dbReference type="NCBI Taxonomy" id="2794352"/>
    <lineage>
        <taxon>Bacteria</taxon>
        <taxon>Bacillati</taxon>
        <taxon>Bacillota</taxon>
        <taxon>Bacilli</taxon>
        <taxon>Lactobacillales</taxon>
        <taxon>Enterococcaceae</taxon>
        <taxon>Enterococcus</taxon>
    </lineage>
</organism>
<dbReference type="InterPro" id="IPR038263">
    <property type="entry name" value="Lytic_exo_TRD_sf"/>
</dbReference>
<evidence type="ECO:0000313" key="6">
    <source>
        <dbReference type="EMBL" id="MBP1045262.1"/>
    </source>
</evidence>
<accession>A0ABS4CH27</accession>
<dbReference type="EMBL" id="JAEDXU010000001">
    <property type="protein sequence ID" value="MBP1045262.1"/>
    <property type="molecule type" value="Genomic_DNA"/>
</dbReference>
<evidence type="ECO:0000256" key="3">
    <source>
        <dbReference type="ARBA" id="ARBA00022801"/>
    </source>
</evidence>
<dbReference type="Pfam" id="PF05382">
    <property type="entry name" value="Amidase_5"/>
    <property type="match status" value="1"/>
</dbReference>
<dbReference type="Gene3D" id="2.40.50.670">
    <property type="match status" value="1"/>
</dbReference>
<evidence type="ECO:0000256" key="1">
    <source>
        <dbReference type="ARBA" id="ARBA00007074"/>
    </source>
</evidence>
<dbReference type="PROSITE" id="PS51935">
    <property type="entry name" value="NLPC_P60"/>
    <property type="match status" value="1"/>
</dbReference>